<dbReference type="PANTHER" id="PTHR46243">
    <property type="entry name" value="BIS(5'-ADENOSYL)-TRIPHOSPHATASE"/>
    <property type="match status" value="1"/>
</dbReference>
<proteinExistence type="predicted"/>
<keyword evidence="2" id="KW-0378">Hydrolase</keyword>
<dbReference type="Pfam" id="PF01230">
    <property type="entry name" value="HIT"/>
    <property type="match status" value="1"/>
</dbReference>
<evidence type="ECO:0000256" key="4">
    <source>
        <dbReference type="PIRSR" id="PIRSR601310-3"/>
    </source>
</evidence>
<dbReference type="InterPro" id="IPR039383">
    <property type="entry name" value="FHIT"/>
</dbReference>
<dbReference type="FunFam" id="3.30.428.10:FF:000011">
    <property type="entry name" value="Fragile histidine triad"/>
    <property type="match status" value="1"/>
</dbReference>
<evidence type="ECO:0000313" key="10">
    <source>
        <dbReference type="EMBL" id="PLW36582.1"/>
    </source>
</evidence>
<evidence type="ECO:0000256" key="3">
    <source>
        <dbReference type="PIRSR" id="PIRSR601310-1"/>
    </source>
</evidence>
<feature type="binding site" evidence="5">
    <location>
        <position position="64"/>
    </location>
    <ligand>
        <name>substrate</name>
    </ligand>
</feature>
<dbReference type="GO" id="GO:0016787">
    <property type="term" value="F:hydrolase activity"/>
    <property type="evidence" value="ECO:0007669"/>
    <property type="project" value="UniProtKB-KW"/>
</dbReference>
<feature type="binding site" evidence="5">
    <location>
        <position position="121"/>
    </location>
    <ligand>
        <name>substrate</name>
    </ligand>
</feature>
<keyword evidence="1" id="KW-0547">Nucleotide-binding</keyword>
<evidence type="ECO:0000256" key="8">
    <source>
        <dbReference type="SAM" id="MobiDB-lite"/>
    </source>
</evidence>
<feature type="short sequence motif" description="Histidine triad motif" evidence="4 7">
    <location>
        <begin position="132"/>
        <end position="136"/>
    </location>
</feature>
<evidence type="ECO:0000259" key="9">
    <source>
        <dbReference type="PROSITE" id="PS51084"/>
    </source>
</evidence>
<dbReference type="InterPro" id="IPR019808">
    <property type="entry name" value="Histidine_triad_CS"/>
</dbReference>
<dbReference type="InterPro" id="IPR011146">
    <property type="entry name" value="HIT-like"/>
</dbReference>
<name>A0A2N5UFR8_9BASI</name>
<organism evidence="10 11">
    <name type="scientific">Puccinia coronata f. sp. avenae</name>
    <dbReference type="NCBI Taxonomy" id="200324"/>
    <lineage>
        <taxon>Eukaryota</taxon>
        <taxon>Fungi</taxon>
        <taxon>Dikarya</taxon>
        <taxon>Basidiomycota</taxon>
        <taxon>Pucciniomycotina</taxon>
        <taxon>Pucciniomycetes</taxon>
        <taxon>Pucciniales</taxon>
        <taxon>Pucciniaceae</taxon>
        <taxon>Puccinia</taxon>
    </lineage>
</organism>
<evidence type="ECO:0000256" key="1">
    <source>
        <dbReference type="ARBA" id="ARBA00022741"/>
    </source>
</evidence>
<dbReference type="InterPro" id="IPR036265">
    <property type="entry name" value="HIT-like_sf"/>
</dbReference>
<sequence length="202" mass="22733">MMLRVTTKPWNKVTFRQPILQSHPADSPIILPGSIRMASSFHFSSFNVTNQVFFQTDHCFAIVNLKPIAPGHVLVVPRRTEVKRLADLSRDEVADLFCSVQKVGSVMESVHKASSLTVAIQDGPFAGQSVPHLHVHVIPRRPNDFVPNDKIYDHLNRFDASCDKLSDPNPSSQLKVDNDDRVARTPEDMQEEAKSLRQHFEG</sequence>
<dbReference type="EMBL" id="PGCI01000157">
    <property type="protein sequence ID" value="PLW36582.1"/>
    <property type="molecule type" value="Genomic_DNA"/>
</dbReference>
<dbReference type="SUPFAM" id="SSF54197">
    <property type="entry name" value="HIT-like"/>
    <property type="match status" value="1"/>
</dbReference>
<dbReference type="PROSITE" id="PS51084">
    <property type="entry name" value="HIT_2"/>
    <property type="match status" value="1"/>
</dbReference>
<dbReference type="Gene3D" id="3.30.428.10">
    <property type="entry name" value="HIT-like"/>
    <property type="match status" value="1"/>
</dbReference>
<reference evidence="10 11" key="1">
    <citation type="submission" date="2017-11" db="EMBL/GenBank/DDBJ databases">
        <title>De novo assembly and phasing of dikaryotic genomes from two isolates of Puccinia coronata f. sp. avenae, the causal agent of oat crown rust.</title>
        <authorList>
            <person name="Miller M.E."/>
            <person name="Zhang Y."/>
            <person name="Omidvar V."/>
            <person name="Sperschneider J."/>
            <person name="Schwessinger B."/>
            <person name="Raley C."/>
            <person name="Palmer J.M."/>
            <person name="Garnica D."/>
            <person name="Upadhyaya N."/>
            <person name="Rathjen J."/>
            <person name="Taylor J.M."/>
            <person name="Park R.F."/>
            <person name="Dodds P.N."/>
            <person name="Hirsch C.D."/>
            <person name="Kianian S.F."/>
            <person name="Figueroa M."/>
        </authorList>
    </citation>
    <scope>NUCLEOTIDE SEQUENCE [LARGE SCALE GENOMIC DNA]</scope>
    <source>
        <strain evidence="10">12SD80</strain>
    </source>
</reference>
<feature type="binding site" evidence="5">
    <location>
        <position position="136"/>
    </location>
    <ligand>
        <name>substrate</name>
    </ligand>
</feature>
<dbReference type="PANTHER" id="PTHR46243:SF1">
    <property type="entry name" value="BIS(5'-ADENOSYL)-TRIPHOSPHATASE"/>
    <property type="match status" value="1"/>
</dbReference>
<evidence type="ECO:0000256" key="5">
    <source>
        <dbReference type="PIRSR" id="PIRSR639383-2"/>
    </source>
</evidence>
<dbReference type="InterPro" id="IPR001310">
    <property type="entry name" value="Histidine_triad_HIT"/>
</dbReference>
<feature type="region of interest" description="Disordered" evidence="8">
    <location>
        <begin position="163"/>
        <end position="202"/>
    </location>
</feature>
<feature type="domain" description="HIT" evidence="9">
    <location>
        <begin position="39"/>
        <end position="147"/>
    </location>
</feature>
<protein>
    <recommendedName>
        <fullName evidence="9">HIT domain-containing protein</fullName>
    </recommendedName>
</protein>
<dbReference type="Proteomes" id="UP000235392">
    <property type="component" value="Unassembled WGS sequence"/>
</dbReference>
<dbReference type="GO" id="GO:0000166">
    <property type="term" value="F:nucleotide binding"/>
    <property type="evidence" value="ECO:0007669"/>
    <property type="project" value="UniProtKB-KW"/>
</dbReference>
<dbReference type="CDD" id="cd01275">
    <property type="entry name" value="FHIT"/>
    <property type="match status" value="1"/>
</dbReference>
<evidence type="ECO:0000313" key="11">
    <source>
        <dbReference type="Proteomes" id="UP000235392"/>
    </source>
</evidence>
<dbReference type="AlphaFoldDB" id="A0A2N5UFR8"/>
<comment type="caution">
    <text evidence="10">The sequence shown here is derived from an EMBL/GenBank/DDBJ whole genome shotgun (WGS) entry which is preliminary data.</text>
</comment>
<feature type="site" description="Important for induction of apoptosis" evidence="6">
    <location>
        <position position="152"/>
    </location>
</feature>
<dbReference type="InterPro" id="IPR051884">
    <property type="entry name" value="Bis(5'-adenosyl)-TPase_reg"/>
</dbReference>
<evidence type="ECO:0000256" key="2">
    <source>
        <dbReference type="ARBA" id="ARBA00022801"/>
    </source>
</evidence>
<dbReference type="PRINTS" id="PR00332">
    <property type="entry name" value="HISTRIAD"/>
</dbReference>
<feature type="compositionally biased region" description="Basic and acidic residues" evidence="8">
    <location>
        <begin position="176"/>
        <end position="202"/>
    </location>
</feature>
<gene>
    <name evidence="10" type="ORF">PCASD_11348</name>
</gene>
<evidence type="ECO:0000256" key="6">
    <source>
        <dbReference type="PIRSR" id="PIRSR639383-3"/>
    </source>
</evidence>
<dbReference type="PROSITE" id="PS00892">
    <property type="entry name" value="HIT_1"/>
    <property type="match status" value="1"/>
</dbReference>
<evidence type="ECO:0000256" key="7">
    <source>
        <dbReference type="PROSITE-ProRule" id="PRU00464"/>
    </source>
</evidence>
<accession>A0A2N5UFR8</accession>
<feature type="active site" description="Tele-AMP-histidine intermediate" evidence="3">
    <location>
        <position position="134"/>
    </location>
</feature>
<feature type="binding site" evidence="5">
    <location>
        <begin position="127"/>
        <end position="130"/>
    </location>
    <ligand>
        <name>substrate</name>
    </ligand>
</feature>